<evidence type="ECO:0000313" key="2">
    <source>
        <dbReference type="EMBL" id="POM75523.1"/>
    </source>
</evidence>
<gene>
    <name evidence="2" type="ORF">PHPALM_7365</name>
</gene>
<dbReference type="EMBL" id="NCKW01003777">
    <property type="protein sequence ID" value="POM75523.1"/>
    <property type="molecule type" value="Genomic_DNA"/>
</dbReference>
<feature type="compositionally biased region" description="Low complexity" evidence="1">
    <location>
        <begin position="371"/>
        <end position="396"/>
    </location>
</feature>
<dbReference type="Proteomes" id="UP000237271">
    <property type="component" value="Unassembled WGS sequence"/>
</dbReference>
<proteinExistence type="predicted"/>
<dbReference type="OrthoDB" id="417078at2759"/>
<keyword evidence="3" id="KW-1185">Reference proteome</keyword>
<protein>
    <submittedName>
        <fullName evidence="2">Uncharacterized protein</fullName>
    </submittedName>
</protein>
<accession>A0A2P4YCI1</accession>
<reference evidence="2 3" key="1">
    <citation type="journal article" date="2017" name="Genome Biol. Evol.">
        <title>Phytophthora megakarya and P. palmivora, closely related causal agents of cacao black pod rot, underwent increases in genome sizes and gene numbers by different mechanisms.</title>
        <authorList>
            <person name="Ali S.S."/>
            <person name="Shao J."/>
            <person name="Lary D.J."/>
            <person name="Kronmiller B."/>
            <person name="Shen D."/>
            <person name="Strem M.D."/>
            <person name="Amoako-Attah I."/>
            <person name="Akrofi A.Y."/>
            <person name="Begoude B.A."/>
            <person name="Ten Hoopen G.M."/>
            <person name="Coulibaly K."/>
            <person name="Kebe B.I."/>
            <person name="Melnick R.L."/>
            <person name="Guiltinan M.J."/>
            <person name="Tyler B.M."/>
            <person name="Meinhardt L.W."/>
            <person name="Bailey B.A."/>
        </authorList>
    </citation>
    <scope>NUCLEOTIDE SEQUENCE [LARGE SCALE GENOMIC DNA]</scope>
    <source>
        <strain evidence="3">sbr112.9</strain>
    </source>
</reference>
<feature type="region of interest" description="Disordered" evidence="1">
    <location>
        <begin position="369"/>
        <end position="396"/>
    </location>
</feature>
<sequence>SENNSTRQALVPANEILLLTQEAKAMTKCFHPNQTFGNYITSFNVDAPPSLARQRQLDSVLVAEERRQVEILKEGNPLSFFDIKVVDKQSESFCDTDYVLFVFRDVKNEERPEVGFVAKKSPKFQIIQSVRSRFAAREAIERLDEDNNNPCWQYYILPINNIRNKFAVVSVVLSQLEVINSQYAEPFLAVHALFASEIEAGTYAMKLKPSQSLKSAMLCVFPIGKWIHLERAHDWCVQVELNKREKRAPSISEVAPLSPSGRSRRLSLVSEPPKPIWQLEREEAKRLHNFICARMGAPAVDKTKDRIEESGGFTPQPIVSLEDKLDTLHSYLEATSAFTARTGHGGVAILKYRQVKRFGSIMRSRIAGALPHGNGSNHSNSSPSPNTSFSNVVPGY</sequence>
<evidence type="ECO:0000256" key="1">
    <source>
        <dbReference type="SAM" id="MobiDB-lite"/>
    </source>
</evidence>
<dbReference type="AlphaFoldDB" id="A0A2P4YCI1"/>
<evidence type="ECO:0000313" key="3">
    <source>
        <dbReference type="Proteomes" id="UP000237271"/>
    </source>
</evidence>
<name>A0A2P4YCI1_9STRA</name>
<feature type="non-terminal residue" evidence="2">
    <location>
        <position position="1"/>
    </location>
</feature>
<organism evidence="2 3">
    <name type="scientific">Phytophthora palmivora</name>
    <dbReference type="NCBI Taxonomy" id="4796"/>
    <lineage>
        <taxon>Eukaryota</taxon>
        <taxon>Sar</taxon>
        <taxon>Stramenopiles</taxon>
        <taxon>Oomycota</taxon>
        <taxon>Peronosporomycetes</taxon>
        <taxon>Peronosporales</taxon>
        <taxon>Peronosporaceae</taxon>
        <taxon>Phytophthora</taxon>
    </lineage>
</organism>
<comment type="caution">
    <text evidence="2">The sequence shown here is derived from an EMBL/GenBank/DDBJ whole genome shotgun (WGS) entry which is preliminary data.</text>
</comment>